<feature type="compositionally biased region" description="Basic and acidic residues" evidence="1">
    <location>
        <begin position="16"/>
        <end position="36"/>
    </location>
</feature>
<feature type="region of interest" description="Disordered" evidence="1">
    <location>
        <begin position="192"/>
        <end position="212"/>
    </location>
</feature>
<organism evidence="2 3">
    <name type="scientific">Halocaridina rubra</name>
    <name type="common">Hawaiian red shrimp</name>
    <dbReference type="NCBI Taxonomy" id="373956"/>
    <lineage>
        <taxon>Eukaryota</taxon>
        <taxon>Metazoa</taxon>
        <taxon>Ecdysozoa</taxon>
        <taxon>Arthropoda</taxon>
        <taxon>Crustacea</taxon>
        <taxon>Multicrustacea</taxon>
        <taxon>Malacostraca</taxon>
        <taxon>Eumalacostraca</taxon>
        <taxon>Eucarida</taxon>
        <taxon>Decapoda</taxon>
        <taxon>Pleocyemata</taxon>
        <taxon>Caridea</taxon>
        <taxon>Atyoidea</taxon>
        <taxon>Atyidae</taxon>
        <taxon>Halocaridina</taxon>
    </lineage>
</organism>
<dbReference type="EMBL" id="JAXCGZ010021084">
    <property type="protein sequence ID" value="KAK7060087.1"/>
    <property type="molecule type" value="Genomic_DNA"/>
</dbReference>
<feature type="region of interest" description="Disordered" evidence="1">
    <location>
        <begin position="1"/>
        <end position="56"/>
    </location>
</feature>
<keyword evidence="3" id="KW-1185">Reference proteome</keyword>
<dbReference type="Proteomes" id="UP001381693">
    <property type="component" value="Unassembled WGS sequence"/>
</dbReference>
<dbReference type="AlphaFoldDB" id="A0AAN8WQV3"/>
<evidence type="ECO:0000313" key="3">
    <source>
        <dbReference type="Proteomes" id="UP001381693"/>
    </source>
</evidence>
<accession>A0AAN8WQV3</accession>
<evidence type="ECO:0000313" key="2">
    <source>
        <dbReference type="EMBL" id="KAK7060087.1"/>
    </source>
</evidence>
<reference evidence="2 3" key="1">
    <citation type="submission" date="2023-11" db="EMBL/GenBank/DDBJ databases">
        <title>Halocaridina rubra genome assembly.</title>
        <authorList>
            <person name="Smith C."/>
        </authorList>
    </citation>
    <scope>NUCLEOTIDE SEQUENCE [LARGE SCALE GENOMIC DNA]</scope>
    <source>
        <strain evidence="2">EP-1</strain>
        <tissue evidence="2">Whole</tissue>
    </source>
</reference>
<proteinExistence type="predicted"/>
<evidence type="ECO:0000256" key="1">
    <source>
        <dbReference type="SAM" id="MobiDB-lite"/>
    </source>
</evidence>
<feature type="compositionally biased region" description="Acidic residues" evidence="1">
    <location>
        <begin position="1"/>
        <end position="11"/>
    </location>
</feature>
<name>A0AAN8WQV3_HALRR</name>
<gene>
    <name evidence="2" type="ORF">SK128_004427</name>
</gene>
<feature type="region of interest" description="Disordered" evidence="1">
    <location>
        <begin position="82"/>
        <end position="125"/>
    </location>
</feature>
<comment type="caution">
    <text evidence="2">The sequence shown here is derived from an EMBL/GenBank/DDBJ whole genome shotgun (WGS) entry which is preliminary data.</text>
</comment>
<sequence>MTVFQEDEEVSGELSLSDKDTEIPIKEEMSEDADSRQDEEESSAEGKLGNEEAIRSFNRRRKLKSLRRSLVMKQIWDARRKGVYPQRTSDRDKRSYNPRGSRTRNRVRKDMQRPRKTPKPWDLPIDGPLRVKAQVPFCPVKGRIIEGLSEDTDLPSTSETDLLLATSEAAKESQNLHVSSIKLEAVSPANVEKEHKLSKRMSQKVKANDQREAPVKIHVKSLKENSVLNENAENTNSPVQMTSELYSDADFSLEEESTSTAVKQGHNVTPKCKKLKTENVSNCSELHAASESASEALFSFEKEVKRTLSRKWKSSASSNLKLTNTMQKIN</sequence>
<protein>
    <submittedName>
        <fullName evidence="2">Uncharacterized protein</fullName>
    </submittedName>
</protein>